<sequence length="556" mass="61858">MFDHLPDVQLSSDKTANDQPSSLRVLSLEFLENLKARFGEQSPQSCNVHETLGAFKRGEISKRDVHKTIIDTLEGHDDLRQRLMDILLHPEARWAPGDFDLPVEQQMQPILEPIPHLGMFNVYNGYYNGDSSPTLPVLAPFQLPELSSHFWTDDNVKTTYTTVDDDRSVPPPIRTVFRNPWEDSSHNQNWANDGFNMPVDGTYIDEHYRNDGSPVLAPQLTYNRLLLPINHRFTPSVSDQQCSGDNHVPLTPISVSPPGVPKAEEHTEEAGEDMATDRNHLLGGLFVYALCGKGFATPSKVKKHHWGKKHNDLATTTGCWAKHRKPDVAWDDHPSCKDGRPASETMKPAPSLSRQIRPKAAIPDTKTQAALDVSQQNTIPGFPTLDDLPHTVARALSTGTATIYPEGLEPGYHHIHRTPSRSSFDSLLTAVNVVAQIDAPQPQSRTDSIALHLDAQVAAAERHAQHPFFVPFKALTSSFDPRFVRPVVPTVLDATDHSMEVPSTHNMSTPRPKHGRDPRPSVRSSDVEEFRTAAAVSRPFESTEVLSSGSRKKRKV</sequence>
<feature type="region of interest" description="Disordered" evidence="1">
    <location>
        <begin position="330"/>
        <end position="358"/>
    </location>
</feature>
<evidence type="ECO:0000313" key="3">
    <source>
        <dbReference type="Proteomes" id="UP000651452"/>
    </source>
</evidence>
<dbReference type="OrthoDB" id="3644322at2759"/>
<gene>
    <name evidence="2" type="ORF">EKO04_001274</name>
</gene>
<proteinExistence type="predicted"/>
<feature type="compositionally biased region" description="Basic and acidic residues" evidence="1">
    <location>
        <begin position="515"/>
        <end position="531"/>
    </location>
</feature>
<evidence type="ECO:0000256" key="1">
    <source>
        <dbReference type="SAM" id="MobiDB-lite"/>
    </source>
</evidence>
<protein>
    <submittedName>
        <fullName evidence="2">Uncharacterized protein</fullName>
    </submittedName>
</protein>
<dbReference type="Proteomes" id="UP000651452">
    <property type="component" value="Unassembled WGS sequence"/>
</dbReference>
<feature type="region of interest" description="Disordered" evidence="1">
    <location>
        <begin position="495"/>
        <end position="556"/>
    </location>
</feature>
<dbReference type="AlphaFoldDB" id="A0A8H7JBH6"/>
<keyword evidence="3" id="KW-1185">Reference proteome</keyword>
<comment type="caution">
    <text evidence="2">The sequence shown here is derived from an EMBL/GenBank/DDBJ whole genome shotgun (WGS) entry which is preliminary data.</text>
</comment>
<feature type="compositionally biased region" description="Basic and acidic residues" evidence="1">
    <location>
        <begin position="330"/>
        <end position="341"/>
    </location>
</feature>
<organism evidence="2 3">
    <name type="scientific">Ascochyta lentis</name>
    <dbReference type="NCBI Taxonomy" id="205686"/>
    <lineage>
        <taxon>Eukaryota</taxon>
        <taxon>Fungi</taxon>
        <taxon>Dikarya</taxon>
        <taxon>Ascomycota</taxon>
        <taxon>Pezizomycotina</taxon>
        <taxon>Dothideomycetes</taxon>
        <taxon>Pleosporomycetidae</taxon>
        <taxon>Pleosporales</taxon>
        <taxon>Pleosporineae</taxon>
        <taxon>Didymellaceae</taxon>
        <taxon>Ascochyta</taxon>
    </lineage>
</organism>
<reference evidence="2" key="1">
    <citation type="submission" date="2018-12" db="EMBL/GenBank/DDBJ databases">
        <authorList>
            <person name="Syme R.A."/>
            <person name="Farfan-Caceres L."/>
            <person name="Lichtenzveig J."/>
        </authorList>
    </citation>
    <scope>NUCLEOTIDE SEQUENCE</scope>
    <source>
        <strain evidence="2">Al4</strain>
    </source>
</reference>
<evidence type="ECO:0000313" key="2">
    <source>
        <dbReference type="EMBL" id="KAF9699973.1"/>
    </source>
</evidence>
<dbReference type="EMBL" id="RZGK01000003">
    <property type="protein sequence ID" value="KAF9699973.1"/>
    <property type="molecule type" value="Genomic_DNA"/>
</dbReference>
<accession>A0A8H7JBH6</accession>
<reference evidence="2" key="2">
    <citation type="submission" date="2020-09" db="EMBL/GenBank/DDBJ databases">
        <title>Reference genome assembly for Australian Ascochyta lentis isolate Al4.</title>
        <authorList>
            <person name="Lee R.C."/>
            <person name="Farfan-Caceres L.M."/>
            <person name="Debler J.W."/>
            <person name="Williams A.H."/>
            <person name="Henares B.M."/>
        </authorList>
    </citation>
    <scope>NUCLEOTIDE SEQUENCE</scope>
    <source>
        <strain evidence="2">Al4</strain>
    </source>
</reference>
<name>A0A8H7JBH6_9PLEO</name>